<feature type="transmembrane region" description="Helical" evidence="5">
    <location>
        <begin position="266"/>
        <end position="287"/>
    </location>
</feature>
<organism evidence="7 8">
    <name type="scientific">Endobacterium cereale</name>
    <dbReference type="NCBI Taxonomy" id="2663029"/>
    <lineage>
        <taxon>Bacteria</taxon>
        <taxon>Pseudomonadati</taxon>
        <taxon>Pseudomonadota</taxon>
        <taxon>Alphaproteobacteria</taxon>
        <taxon>Hyphomicrobiales</taxon>
        <taxon>Rhizobiaceae</taxon>
        <taxon>Endobacterium</taxon>
    </lineage>
</organism>
<feature type="domain" description="EamA" evidence="6">
    <location>
        <begin position="149"/>
        <end position="282"/>
    </location>
</feature>
<dbReference type="InterPro" id="IPR037185">
    <property type="entry name" value="EmrE-like"/>
</dbReference>
<dbReference type="RefSeq" id="WP_153359951.1">
    <property type="nucleotide sequence ID" value="NZ_JAYKOO010000001.1"/>
</dbReference>
<feature type="transmembrane region" description="Helical" evidence="5">
    <location>
        <begin position="88"/>
        <end position="108"/>
    </location>
</feature>
<proteinExistence type="predicted"/>
<comment type="caution">
    <text evidence="7">The sequence shown here is derived from an EMBL/GenBank/DDBJ whole genome shotgun (WGS) entry which is preliminary data.</text>
</comment>
<evidence type="ECO:0000256" key="3">
    <source>
        <dbReference type="ARBA" id="ARBA00022989"/>
    </source>
</evidence>
<dbReference type="PANTHER" id="PTHR32322">
    <property type="entry name" value="INNER MEMBRANE TRANSPORTER"/>
    <property type="match status" value="1"/>
</dbReference>
<gene>
    <name evidence="7" type="ORF">GAO09_27795</name>
</gene>
<feature type="transmembrane region" description="Helical" evidence="5">
    <location>
        <begin position="120"/>
        <end position="141"/>
    </location>
</feature>
<evidence type="ECO:0000313" key="8">
    <source>
        <dbReference type="Proteomes" id="UP000435138"/>
    </source>
</evidence>
<dbReference type="GO" id="GO:0016020">
    <property type="term" value="C:membrane"/>
    <property type="evidence" value="ECO:0007669"/>
    <property type="project" value="UniProtKB-SubCell"/>
</dbReference>
<evidence type="ECO:0000256" key="2">
    <source>
        <dbReference type="ARBA" id="ARBA00022692"/>
    </source>
</evidence>
<dbReference type="AlphaFoldDB" id="A0A6A8AKZ4"/>
<dbReference type="Pfam" id="PF00892">
    <property type="entry name" value="EamA"/>
    <property type="match status" value="2"/>
</dbReference>
<feature type="transmembrane region" description="Helical" evidence="5">
    <location>
        <begin position="147"/>
        <end position="168"/>
    </location>
</feature>
<accession>A0A6A8AKZ4</accession>
<feature type="transmembrane region" description="Helical" evidence="5">
    <location>
        <begin position="241"/>
        <end position="260"/>
    </location>
</feature>
<feature type="domain" description="EamA" evidence="6">
    <location>
        <begin position="10"/>
        <end position="136"/>
    </location>
</feature>
<keyword evidence="2 5" id="KW-0812">Transmembrane</keyword>
<dbReference type="EMBL" id="WIXI01000051">
    <property type="protein sequence ID" value="MQY49836.1"/>
    <property type="molecule type" value="Genomic_DNA"/>
</dbReference>
<keyword evidence="4 5" id="KW-0472">Membrane</keyword>
<evidence type="ECO:0000313" key="7">
    <source>
        <dbReference type="EMBL" id="MQY49836.1"/>
    </source>
</evidence>
<evidence type="ECO:0000256" key="4">
    <source>
        <dbReference type="ARBA" id="ARBA00023136"/>
    </source>
</evidence>
<feature type="transmembrane region" description="Helical" evidence="5">
    <location>
        <begin position="30"/>
        <end position="51"/>
    </location>
</feature>
<dbReference type="SUPFAM" id="SSF103481">
    <property type="entry name" value="Multidrug resistance efflux transporter EmrE"/>
    <property type="match status" value="2"/>
</dbReference>
<evidence type="ECO:0000259" key="6">
    <source>
        <dbReference type="Pfam" id="PF00892"/>
    </source>
</evidence>
<evidence type="ECO:0000256" key="5">
    <source>
        <dbReference type="SAM" id="Phobius"/>
    </source>
</evidence>
<feature type="transmembrane region" description="Helical" evidence="5">
    <location>
        <begin position="7"/>
        <end position="24"/>
    </location>
</feature>
<dbReference type="InterPro" id="IPR050638">
    <property type="entry name" value="AA-Vitamin_Transporters"/>
</dbReference>
<dbReference type="PANTHER" id="PTHR32322:SF9">
    <property type="entry name" value="AMINO-ACID METABOLITE EFFLUX PUMP-RELATED"/>
    <property type="match status" value="1"/>
</dbReference>
<reference evidence="7 8" key="1">
    <citation type="submission" date="2019-11" db="EMBL/GenBank/DDBJ databases">
        <title>Genome analysis of Rhizobacterium cereale a novel genus and species isolated from maize roots in North Spain.</title>
        <authorList>
            <person name="Menendez E."/>
            <person name="Flores-Felix J.D."/>
            <person name="Ramirez-Bahena M.-H."/>
            <person name="Igual J.M."/>
            <person name="Garcia-Fraile P."/>
            <person name="Peix A."/>
            <person name="Velazquez E."/>
        </authorList>
    </citation>
    <scope>NUCLEOTIDE SEQUENCE [LARGE SCALE GENOMIC DNA]</scope>
    <source>
        <strain evidence="7 8">RZME27</strain>
    </source>
</reference>
<feature type="transmembrane region" description="Helical" evidence="5">
    <location>
        <begin position="210"/>
        <end position="229"/>
    </location>
</feature>
<name>A0A6A8AKZ4_9HYPH</name>
<keyword evidence="3 5" id="KW-1133">Transmembrane helix</keyword>
<evidence type="ECO:0000256" key="1">
    <source>
        <dbReference type="ARBA" id="ARBA00004141"/>
    </source>
</evidence>
<comment type="subcellular location">
    <subcellularLocation>
        <location evidence="1">Membrane</location>
        <topology evidence="1">Multi-pass membrane protein</topology>
    </subcellularLocation>
</comment>
<dbReference type="InterPro" id="IPR000620">
    <property type="entry name" value="EamA_dom"/>
</dbReference>
<protein>
    <submittedName>
        <fullName evidence="7">EamA family transporter</fullName>
    </submittedName>
</protein>
<feature type="transmembrane region" description="Helical" evidence="5">
    <location>
        <begin position="63"/>
        <end position="82"/>
    </location>
</feature>
<sequence>MKPRDLAIYIFLALAWGLSFLVIVKVVDAFGFVAATTIRSFIACGTLFVIAKLTRRRLDFGDGWQPFLVVGATTVAGQLLGLSYATPLIGTAMAAILVASIPLFSMVISQVWGLERMKASGVLGLVLGTAGIVLLVGFPAVPVTNEFVFGCAAALAACFSAAFGSNFASHRLKHTGSWEVTIGSFLFGALISAPFLFAVPVPRMPGALDVLYLLISACVMSATTYVLYFKLVGSIGATRAISVEFAVTVVAVFAGVIVLGEPLSSIQVVGAAVIILGCAMVLGLFPWQRTKVADVPLPHQDGVP</sequence>
<keyword evidence="8" id="KW-1185">Reference proteome</keyword>
<feature type="transmembrane region" description="Helical" evidence="5">
    <location>
        <begin position="180"/>
        <end position="198"/>
    </location>
</feature>
<dbReference type="Proteomes" id="UP000435138">
    <property type="component" value="Unassembled WGS sequence"/>
</dbReference>